<keyword evidence="2 5" id="KW-0032">Aminotransferase</keyword>
<comment type="cofactor">
    <cofactor evidence="1">
        <name>pyridoxal 5'-phosphate</name>
        <dbReference type="ChEBI" id="CHEBI:597326"/>
    </cofactor>
</comment>
<proteinExistence type="predicted"/>
<evidence type="ECO:0000256" key="2">
    <source>
        <dbReference type="ARBA" id="ARBA00022576"/>
    </source>
</evidence>
<protein>
    <submittedName>
        <fullName evidence="5">Aminotransferase class-III</fullName>
        <ecNumber evidence="5">5.4.3.8</ecNumber>
    </submittedName>
</protein>
<accession>T1C134</accession>
<dbReference type="EMBL" id="AUZX01003196">
    <property type="protein sequence ID" value="EQD74568.1"/>
    <property type="molecule type" value="Genomic_DNA"/>
</dbReference>
<name>T1C134_9ZZZZ</name>
<evidence type="ECO:0000313" key="5">
    <source>
        <dbReference type="EMBL" id="EQD74568.1"/>
    </source>
</evidence>
<sequence length="183" mass="19322">ALIQVAGSFASSVRTEFIRRLTDTLPAPLDRVFLSNSGTEAVEAAIKFARSSTGRPRIVAAMRGFHGRTLGSLSATWRPEFRAPFEPLVPEFVHVPYNDPAALAAAVNDRTAAVLLEPVQGEGGVHPATDGYLRDARTVTSAGGALLILDEVQTGVGRTGRFWGLERSGVVPDIVTAAKSLAG</sequence>
<evidence type="ECO:0000256" key="1">
    <source>
        <dbReference type="ARBA" id="ARBA00001933"/>
    </source>
</evidence>
<dbReference type="PANTHER" id="PTHR11986:SF79">
    <property type="entry name" value="ACETYLORNITHINE AMINOTRANSFERASE, MITOCHONDRIAL"/>
    <property type="match status" value="1"/>
</dbReference>
<dbReference type="PROSITE" id="PS00600">
    <property type="entry name" value="AA_TRANSFER_CLASS_3"/>
    <property type="match status" value="1"/>
</dbReference>
<dbReference type="Gene3D" id="3.40.640.10">
    <property type="entry name" value="Type I PLP-dependent aspartate aminotransferase-like (Major domain)"/>
    <property type="match status" value="1"/>
</dbReference>
<comment type="caution">
    <text evidence="5">The sequence shown here is derived from an EMBL/GenBank/DDBJ whole genome shotgun (WGS) entry which is preliminary data.</text>
</comment>
<dbReference type="InterPro" id="IPR005814">
    <property type="entry name" value="Aminotrans_3"/>
</dbReference>
<keyword evidence="3 5" id="KW-0808">Transferase</keyword>
<dbReference type="GO" id="GO:0042286">
    <property type="term" value="F:glutamate-1-semialdehyde 2,1-aminomutase activity"/>
    <property type="evidence" value="ECO:0007669"/>
    <property type="project" value="UniProtKB-EC"/>
</dbReference>
<feature type="non-terminal residue" evidence="5">
    <location>
        <position position="183"/>
    </location>
</feature>
<dbReference type="InterPro" id="IPR049704">
    <property type="entry name" value="Aminotrans_3_PPA_site"/>
</dbReference>
<dbReference type="AlphaFoldDB" id="T1C134"/>
<dbReference type="InterPro" id="IPR015424">
    <property type="entry name" value="PyrdxlP-dep_Trfase"/>
</dbReference>
<keyword evidence="5" id="KW-0413">Isomerase</keyword>
<organism evidence="5">
    <name type="scientific">mine drainage metagenome</name>
    <dbReference type="NCBI Taxonomy" id="410659"/>
    <lineage>
        <taxon>unclassified sequences</taxon>
        <taxon>metagenomes</taxon>
        <taxon>ecological metagenomes</taxon>
    </lineage>
</organism>
<dbReference type="SUPFAM" id="SSF53383">
    <property type="entry name" value="PLP-dependent transferases"/>
    <property type="match status" value="1"/>
</dbReference>
<gene>
    <name evidence="5" type="ORF">B1A_04406</name>
</gene>
<dbReference type="PANTHER" id="PTHR11986">
    <property type="entry name" value="AMINOTRANSFERASE CLASS III"/>
    <property type="match status" value="1"/>
</dbReference>
<evidence type="ECO:0000256" key="4">
    <source>
        <dbReference type="ARBA" id="ARBA00022898"/>
    </source>
</evidence>
<dbReference type="InterPro" id="IPR015421">
    <property type="entry name" value="PyrdxlP-dep_Trfase_major"/>
</dbReference>
<reference evidence="5" key="2">
    <citation type="journal article" date="2014" name="ISME J.">
        <title>Microbial stratification in low pH oxic and suboxic macroscopic growths along an acid mine drainage.</title>
        <authorList>
            <person name="Mendez-Garcia C."/>
            <person name="Mesa V."/>
            <person name="Sprenger R.R."/>
            <person name="Richter M."/>
            <person name="Diez M.S."/>
            <person name="Solano J."/>
            <person name="Bargiela R."/>
            <person name="Golyshina O.V."/>
            <person name="Manteca A."/>
            <person name="Ramos J.L."/>
            <person name="Gallego J.R."/>
            <person name="Llorente I."/>
            <person name="Martins Dos Santos V.A."/>
            <person name="Jensen O.N."/>
            <person name="Pelaez A.I."/>
            <person name="Sanchez J."/>
            <person name="Ferrer M."/>
        </authorList>
    </citation>
    <scope>NUCLEOTIDE SEQUENCE</scope>
</reference>
<dbReference type="Pfam" id="PF00202">
    <property type="entry name" value="Aminotran_3"/>
    <property type="match status" value="1"/>
</dbReference>
<dbReference type="EC" id="5.4.3.8" evidence="5"/>
<evidence type="ECO:0000256" key="3">
    <source>
        <dbReference type="ARBA" id="ARBA00022679"/>
    </source>
</evidence>
<reference evidence="5" key="1">
    <citation type="submission" date="2013-08" db="EMBL/GenBank/DDBJ databases">
        <authorList>
            <person name="Mendez C."/>
            <person name="Richter M."/>
            <person name="Ferrer M."/>
            <person name="Sanchez J."/>
        </authorList>
    </citation>
    <scope>NUCLEOTIDE SEQUENCE</scope>
</reference>
<dbReference type="GO" id="GO:0008483">
    <property type="term" value="F:transaminase activity"/>
    <property type="evidence" value="ECO:0007669"/>
    <property type="project" value="UniProtKB-KW"/>
</dbReference>
<feature type="non-terminal residue" evidence="5">
    <location>
        <position position="1"/>
    </location>
</feature>
<dbReference type="FunFam" id="3.40.640.10:FF:000004">
    <property type="entry name" value="Acetylornithine aminotransferase"/>
    <property type="match status" value="1"/>
</dbReference>
<dbReference type="InterPro" id="IPR050103">
    <property type="entry name" value="Class-III_PLP-dep_AT"/>
</dbReference>
<keyword evidence="4" id="KW-0663">Pyridoxal phosphate</keyword>
<dbReference type="GO" id="GO:0042802">
    <property type="term" value="F:identical protein binding"/>
    <property type="evidence" value="ECO:0007669"/>
    <property type="project" value="TreeGrafter"/>
</dbReference>
<dbReference type="GO" id="GO:0030170">
    <property type="term" value="F:pyridoxal phosphate binding"/>
    <property type="evidence" value="ECO:0007669"/>
    <property type="project" value="InterPro"/>
</dbReference>